<dbReference type="RefSeq" id="WP_136534980.1">
    <property type="nucleotide sequence ID" value="NZ_STGY01000051.1"/>
</dbReference>
<proteinExistence type="predicted"/>
<evidence type="ECO:0000256" key="1">
    <source>
        <dbReference type="SAM" id="MobiDB-lite"/>
    </source>
</evidence>
<accession>A0A4S8QA90</accession>
<name>A0A4S8QA90_9ACTN</name>
<dbReference type="EMBL" id="STGY01000051">
    <property type="protein sequence ID" value="THV41180.1"/>
    <property type="molecule type" value="Genomic_DNA"/>
</dbReference>
<organism evidence="2 3">
    <name type="scientific">Glycomyces buryatensis</name>
    <dbReference type="NCBI Taxonomy" id="2570927"/>
    <lineage>
        <taxon>Bacteria</taxon>
        <taxon>Bacillati</taxon>
        <taxon>Actinomycetota</taxon>
        <taxon>Actinomycetes</taxon>
        <taxon>Glycomycetales</taxon>
        <taxon>Glycomycetaceae</taxon>
        <taxon>Glycomyces</taxon>
    </lineage>
</organism>
<gene>
    <name evidence="2" type="ORF">FAB82_13095</name>
</gene>
<dbReference type="AlphaFoldDB" id="A0A4S8QA90"/>
<evidence type="ECO:0000313" key="3">
    <source>
        <dbReference type="Proteomes" id="UP000308760"/>
    </source>
</evidence>
<dbReference type="OrthoDB" id="3197455at2"/>
<comment type="caution">
    <text evidence="2">The sequence shown here is derived from an EMBL/GenBank/DDBJ whole genome shotgun (WGS) entry which is preliminary data.</text>
</comment>
<keyword evidence="3" id="KW-1185">Reference proteome</keyword>
<protein>
    <submittedName>
        <fullName evidence="2">Uncharacterized protein</fullName>
    </submittedName>
</protein>
<reference evidence="2 3" key="2">
    <citation type="submission" date="2019-05" db="EMBL/GenBank/DDBJ databases">
        <title>Glycomyces buryatensis sp. nov.</title>
        <authorList>
            <person name="Nikitina E."/>
        </authorList>
    </citation>
    <scope>NUCLEOTIDE SEQUENCE [LARGE SCALE GENOMIC DNA]</scope>
    <source>
        <strain evidence="2 3">18</strain>
    </source>
</reference>
<evidence type="ECO:0000313" key="2">
    <source>
        <dbReference type="EMBL" id="THV41180.1"/>
    </source>
</evidence>
<feature type="region of interest" description="Disordered" evidence="1">
    <location>
        <begin position="1"/>
        <end position="27"/>
    </location>
</feature>
<sequence>MWPFKRRRPGSGAAPENNAYPHAKQQVDSPNPAFIEVLPIRPGLIYPDLLREIVWGSNLRGILSKADWDRVLIPVRETSGMLSVNCRWCSGICVRSTVGTMSKSGSH</sequence>
<dbReference type="Proteomes" id="UP000308760">
    <property type="component" value="Unassembled WGS sequence"/>
</dbReference>
<reference evidence="3" key="1">
    <citation type="submission" date="2019-04" db="EMBL/GenBank/DDBJ databases">
        <title>Nocardioides xinjiangensis sp. nov.</title>
        <authorList>
            <person name="Liu S."/>
        </authorList>
    </citation>
    <scope>NUCLEOTIDE SEQUENCE [LARGE SCALE GENOMIC DNA]</scope>
    <source>
        <strain evidence="3">18</strain>
    </source>
</reference>